<name>A0A9P7FTM2_9AGAR</name>
<comment type="caution">
    <text evidence="1">The sequence shown here is derived from an EMBL/GenBank/DDBJ whole genome shotgun (WGS) entry which is preliminary data.</text>
</comment>
<dbReference type="Proteomes" id="UP000717328">
    <property type="component" value="Unassembled WGS sequence"/>
</dbReference>
<protein>
    <submittedName>
        <fullName evidence="1">Uncharacterized protein</fullName>
    </submittedName>
</protein>
<organism evidence="1 2">
    <name type="scientific">Sphagnurus paluster</name>
    <dbReference type="NCBI Taxonomy" id="117069"/>
    <lineage>
        <taxon>Eukaryota</taxon>
        <taxon>Fungi</taxon>
        <taxon>Dikarya</taxon>
        <taxon>Basidiomycota</taxon>
        <taxon>Agaricomycotina</taxon>
        <taxon>Agaricomycetes</taxon>
        <taxon>Agaricomycetidae</taxon>
        <taxon>Agaricales</taxon>
        <taxon>Tricholomatineae</taxon>
        <taxon>Lyophyllaceae</taxon>
        <taxon>Sphagnurus</taxon>
    </lineage>
</organism>
<reference evidence="1" key="1">
    <citation type="submission" date="2021-02" db="EMBL/GenBank/DDBJ databases">
        <authorList>
            <person name="Nieuwenhuis M."/>
            <person name="Van De Peppel L.J.J."/>
        </authorList>
    </citation>
    <scope>NUCLEOTIDE SEQUENCE</scope>
    <source>
        <strain evidence="1">D49</strain>
    </source>
</reference>
<gene>
    <name evidence="1" type="ORF">H0H81_005967</name>
</gene>
<dbReference type="PANTHER" id="PTHR38116:SF9">
    <property type="entry name" value="BZIP DOMAIN-CONTAINING PROTEIN"/>
    <property type="match status" value="1"/>
</dbReference>
<evidence type="ECO:0000313" key="1">
    <source>
        <dbReference type="EMBL" id="KAG5637055.1"/>
    </source>
</evidence>
<keyword evidence="2" id="KW-1185">Reference proteome</keyword>
<accession>A0A9P7FTM2</accession>
<dbReference type="EMBL" id="JABCKI010005865">
    <property type="protein sequence ID" value="KAG5637055.1"/>
    <property type="molecule type" value="Genomic_DNA"/>
</dbReference>
<dbReference type="OrthoDB" id="2245989at2759"/>
<reference evidence="1" key="2">
    <citation type="submission" date="2021-10" db="EMBL/GenBank/DDBJ databases">
        <title>Phylogenomics reveals ancestral predisposition of the termite-cultivated fungus Termitomyces towards a domesticated lifestyle.</title>
        <authorList>
            <person name="Auxier B."/>
            <person name="Grum-Grzhimaylo A."/>
            <person name="Cardenas M.E."/>
            <person name="Lodge J.D."/>
            <person name="Laessoe T."/>
            <person name="Pedersen O."/>
            <person name="Smith M.E."/>
            <person name="Kuyper T.W."/>
            <person name="Franco-Molano E.A."/>
            <person name="Baroni T.J."/>
            <person name="Aanen D.K."/>
        </authorList>
    </citation>
    <scope>NUCLEOTIDE SEQUENCE</scope>
    <source>
        <strain evidence="1">D49</strain>
    </source>
</reference>
<dbReference type="AlphaFoldDB" id="A0A9P7FTM2"/>
<dbReference type="PANTHER" id="PTHR38116">
    <property type="entry name" value="CHROMOSOME 7, WHOLE GENOME SHOTGUN SEQUENCE"/>
    <property type="match status" value="1"/>
</dbReference>
<sequence>MFSSHALESVIDGILHAELRDRMILLRNRYDLVECLVDYRRSVTIHGDDVLAHGNWEIGEKFLRQYGFLIDKATLSIANKWRRERGEPELRLTEIGSSENTPPA</sequence>
<proteinExistence type="predicted"/>
<evidence type="ECO:0000313" key="2">
    <source>
        <dbReference type="Proteomes" id="UP000717328"/>
    </source>
</evidence>